<evidence type="ECO:0000313" key="1">
    <source>
        <dbReference type="EMBL" id="MDH1336812.1"/>
    </source>
</evidence>
<evidence type="ECO:0000313" key="2">
    <source>
        <dbReference type="Proteomes" id="UP001161065"/>
    </source>
</evidence>
<dbReference type="Proteomes" id="UP001161065">
    <property type="component" value="Unassembled WGS sequence"/>
</dbReference>
<proteinExistence type="predicted"/>
<sequence>MNAPATELINRLGGSTAVANRLGWRSLNGSRRVNNWKRRGIPPAVQLRYDWLRPPADLNQPYTPEKEVGND</sequence>
<dbReference type="AlphaFoldDB" id="A0AA42TR84"/>
<dbReference type="EMBL" id="JAOCEK010000026">
    <property type="protein sequence ID" value="MDH1336812.1"/>
    <property type="molecule type" value="Genomic_DNA"/>
</dbReference>
<protein>
    <submittedName>
        <fullName evidence="1">Uncharacterized protein</fullName>
    </submittedName>
</protein>
<accession>A0AA42TR84</accession>
<name>A0AA42TR84_9BURK</name>
<gene>
    <name evidence="1" type="ORF">N5D63_21930</name>
</gene>
<organism evidence="1 2">
    <name type="scientific">Comamonas thiooxydans</name>
    <dbReference type="NCBI Taxonomy" id="363952"/>
    <lineage>
        <taxon>Bacteria</taxon>
        <taxon>Pseudomonadati</taxon>
        <taxon>Pseudomonadota</taxon>
        <taxon>Betaproteobacteria</taxon>
        <taxon>Burkholderiales</taxon>
        <taxon>Comamonadaceae</taxon>
        <taxon>Comamonas</taxon>
    </lineage>
</organism>
<dbReference type="RefSeq" id="WP_280009292.1">
    <property type="nucleotide sequence ID" value="NZ_JAOCEK010000026.1"/>
</dbReference>
<reference evidence="1" key="1">
    <citation type="submission" date="2022-09" db="EMBL/GenBank/DDBJ databases">
        <title>Intensive care unit water sources are persistently colonized with multi-drug resistant bacteria and are the site of extensive horizontal gene transfer of antibiotic resistance genes.</title>
        <authorList>
            <person name="Diorio-Toth L."/>
        </authorList>
    </citation>
    <scope>NUCLEOTIDE SEQUENCE</scope>
    <source>
        <strain evidence="1">GD03832</strain>
    </source>
</reference>
<comment type="caution">
    <text evidence="1">The sequence shown here is derived from an EMBL/GenBank/DDBJ whole genome shotgun (WGS) entry which is preliminary data.</text>
</comment>